<protein>
    <submittedName>
        <fullName evidence="1">Uncharacterized protein</fullName>
    </submittedName>
</protein>
<gene>
    <name evidence="1" type="ORF">F4821DRAFT_221079</name>
</gene>
<evidence type="ECO:0000313" key="1">
    <source>
        <dbReference type="EMBL" id="KAI6093648.1"/>
    </source>
</evidence>
<comment type="caution">
    <text evidence="1">The sequence shown here is derived from an EMBL/GenBank/DDBJ whole genome shotgun (WGS) entry which is preliminary data.</text>
</comment>
<organism evidence="1 2">
    <name type="scientific">Hypoxylon rubiginosum</name>
    <dbReference type="NCBI Taxonomy" id="110542"/>
    <lineage>
        <taxon>Eukaryota</taxon>
        <taxon>Fungi</taxon>
        <taxon>Dikarya</taxon>
        <taxon>Ascomycota</taxon>
        <taxon>Pezizomycotina</taxon>
        <taxon>Sordariomycetes</taxon>
        <taxon>Xylariomycetidae</taxon>
        <taxon>Xylariales</taxon>
        <taxon>Hypoxylaceae</taxon>
        <taxon>Hypoxylon</taxon>
    </lineage>
</organism>
<dbReference type="Proteomes" id="UP001497680">
    <property type="component" value="Unassembled WGS sequence"/>
</dbReference>
<reference evidence="1 2" key="1">
    <citation type="journal article" date="2022" name="New Phytol.">
        <title>Ecological generalism drives hyperdiversity of secondary metabolite gene clusters in xylarialean endophytes.</title>
        <authorList>
            <person name="Franco M.E.E."/>
            <person name="Wisecaver J.H."/>
            <person name="Arnold A.E."/>
            <person name="Ju Y.M."/>
            <person name="Slot J.C."/>
            <person name="Ahrendt S."/>
            <person name="Moore L.P."/>
            <person name="Eastman K.E."/>
            <person name="Scott K."/>
            <person name="Konkel Z."/>
            <person name="Mondo S.J."/>
            <person name="Kuo A."/>
            <person name="Hayes R.D."/>
            <person name="Haridas S."/>
            <person name="Andreopoulos B."/>
            <person name="Riley R."/>
            <person name="LaButti K."/>
            <person name="Pangilinan J."/>
            <person name="Lipzen A."/>
            <person name="Amirebrahimi M."/>
            <person name="Yan J."/>
            <person name="Adam C."/>
            <person name="Keymanesh K."/>
            <person name="Ng V."/>
            <person name="Louie K."/>
            <person name="Northen T."/>
            <person name="Drula E."/>
            <person name="Henrissat B."/>
            <person name="Hsieh H.M."/>
            <person name="Youens-Clark K."/>
            <person name="Lutzoni F."/>
            <person name="Miadlikowska J."/>
            <person name="Eastwood D.C."/>
            <person name="Hamelin R.C."/>
            <person name="Grigoriev I.V."/>
            <person name="U'Ren J.M."/>
        </authorList>
    </citation>
    <scope>NUCLEOTIDE SEQUENCE [LARGE SCALE GENOMIC DNA]</scope>
    <source>
        <strain evidence="1 2">ER1909</strain>
    </source>
</reference>
<name>A0ACC0DM14_9PEZI</name>
<keyword evidence="2" id="KW-1185">Reference proteome</keyword>
<accession>A0ACC0DM14</accession>
<proteinExistence type="predicted"/>
<sequence length="254" mass="29125">MALVKGNLHEESLPFLDEEKQTSQDKVIGNHKRASLSKFTLFNGVFLIANVAISLLILSHVWPLSSSPRRVVYSPAQEAIEYEAKPAEGLINGTSVFVGYPSPQSDLAWSGLLEANIRISKDEMRRLDTTSLPFQDGDGYLGMLGVYHQLHCLKQLRKWIYRDYYYRDESQSVLDERAFHADHCVEYLRQIIMCHGDTTVNPFRWLHDDSVLHRSGPTLKEGAQYECVNWDMLSEWAKSRRVDLKQPDLLVPET</sequence>
<dbReference type="EMBL" id="MU394280">
    <property type="protein sequence ID" value="KAI6093648.1"/>
    <property type="molecule type" value="Genomic_DNA"/>
</dbReference>
<evidence type="ECO:0000313" key="2">
    <source>
        <dbReference type="Proteomes" id="UP001497680"/>
    </source>
</evidence>